<evidence type="ECO:0000256" key="1">
    <source>
        <dbReference type="SAM" id="Phobius"/>
    </source>
</evidence>
<reference evidence="2 3" key="1">
    <citation type="submission" date="2024-07" db="EMBL/GenBank/DDBJ databases">
        <title>Chromosome-level genome assembly of the water stick insect Ranatra chinensis (Heteroptera: Nepidae).</title>
        <authorList>
            <person name="Liu X."/>
        </authorList>
    </citation>
    <scope>NUCLEOTIDE SEQUENCE [LARGE SCALE GENOMIC DNA]</scope>
    <source>
        <strain evidence="2">Cailab_2021Rc</strain>
        <tissue evidence="2">Muscle</tissue>
    </source>
</reference>
<proteinExistence type="predicted"/>
<keyword evidence="3" id="KW-1185">Reference proteome</keyword>
<organism evidence="2 3">
    <name type="scientific">Ranatra chinensis</name>
    <dbReference type="NCBI Taxonomy" id="642074"/>
    <lineage>
        <taxon>Eukaryota</taxon>
        <taxon>Metazoa</taxon>
        <taxon>Ecdysozoa</taxon>
        <taxon>Arthropoda</taxon>
        <taxon>Hexapoda</taxon>
        <taxon>Insecta</taxon>
        <taxon>Pterygota</taxon>
        <taxon>Neoptera</taxon>
        <taxon>Paraneoptera</taxon>
        <taxon>Hemiptera</taxon>
        <taxon>Heteroptera</taxon>
        <taxon>Panheteroptera</taxon>
        <taxon>Nepomorpha</taxon>
        <taxon>Nepidae</taxon>
        <taxon>Ranatrinae</taxon>
        <taxon>Ranatra</taxon>
    </lineage>
</organism>
<evidence type="ECO:0000313" key="2">
    <source>
        <dbReference type="EMBL" id="KAL1140556.1"/>
    </source>
</evidence>
<protein>
    <recommendedName>
        <fullName evidence="4">NADH dehydrogenase subunit 4L</fullName>
    </recommendedName>
</protein>
<name>A0ABD0YXW9_9HEMI</name>
<evidence type="ECO:0008006" key="4">
    <source>
        <dbReference type="Google" id="ProtNLM"/>
    </source>
</evidence>
<dbReference type="Proteomes" id="UP001558652">
    <property type="component" value="Unassembled WGS sequence"/>
</dbReference>
<comment type="caution">
    <text evidence="2">The sequence shown here is derived from an EMBL/GenBank/DDBJ whole genome shotgun (WGS) entry which is preliminary data.</text>
</comment>
<evidence type="ECO:0000313" key="3">
    <source>
        <dbReference type="Proteomes" id="UP001558652"/>
    </source>
</evidence>
<feature type="transmembrane region" description="Helical" evidence="1">
    <location>
        <begin position="31"/>
        <end position="51"/>
    </location>
</feature>
<keyword evidence="1" id="KW-0472">Membrane</keyword>
<feature type="transmembrane region" description="Helical" evidence="1">
    <location>
        <begin position="63"/>
        <end position="92"/>
    </location>
</feature>
<gene>
    <name evidence="2" type="ORF">AAG570_000486</name>
</gene>
<dbReference type="EMBL" id="JBFDAA010000001">
    <property type="protein sequence ID" value="KAL1140556.1"/>
    <property type="molecule type" value="Genomic_DNA"/>
</dbReference>
<dbReference type="AlphaFoldDB" id="A0ABD0YXW9"/>
<sequence length="137" mass="15184">MSHSVTVTRTTTTTTSAIIVNTGYLKSFPGLLKVFEVILASVCLGIICYYGHSTRIRFLPVEFFMSVSTAVLVGSFCLLLSCIITLSTAAIISKTIYVSTHKLFFNSHINNKSQISNLYPSHDIIKILYARNITQIK</sequence>
<accession>A0ABD0YXW9</accession>
<keyword evidence="1" id="KW-0812">Transmembrane</keyword>
<keyword evidence="1" id="KW-1133">Transmembrane helix</keyword>